<comment type="caution">
    <text evidence="1">The sequence shown here is derived from an EMBL/GenBank/DDBJ whole genome shotgun (WGS) entry which is preliminary data.</text>
</comment>
<dbReference type="EMBL" id="BPLQ01008383">
    <property type="protein sequence ID" value="GIY36935.1"/>
    <property type="molecule type" value="Genomic_DNA"/>
</dbReference>
<name>A0AAV4SWS6_9ARAC</name>
<protein>
    <submittedName>
        <fullName evidence="1">Uncharacterized protein</fullName>
    </submittedName>
</protein>
<evidence type="ECO:0000313" key="1">
    <source>
        <dbReference type="EMBL" id="GIY36935.1"/>
    </source>
</evidence>
<accession>A0AAV4SWS6</accession>
<organism evidence="1 2">
    <name type="scientific">Caerostris darwini</name>
    <dbReference type="NCBI Taxonomy" id="1538125"/>
    <lineage>
        <taxon>Eukaryota</taxon>
        <taxon>Metazoa</taxon>
        <taxon>Ecdysozoa</taxon>
        <taxon>Arthropoda</taxon>
        <taxon>Chelicerata</taxon>
        <taxon>Arachnida</taxon>
        <taxon>Araneae</taxon>
        <taxon>Araneomorphae</taxon>
        <taxon>Entelegynae</taxon>
        <taxon>Araneoidea</taxon>
        <taxon>Araneidae</taxon>
        <taxon>Caerostris</taxon>
    </lineage>
</organism>
<dbReference type="AlphaFoldDB" id="A0AAV4SWS6"/>
<sequence>MTLPILSACPLNRVNTSFLALLKMSTSLWCPKGPQAPIGPCHTTINFVGKQGHSFASGGIDQLWKRWHPVEELVWIGFTGNKLETKLHRHSLLNIKQKEAILINSY</sequence>
<gene>
    <name evidence="1" type="ORF">CDAR_260171</name>
</gene>
<reference evidence="1 2" key="1">
    <citation type="submission" date="2021-06" db="EMBL/GenBank/DDBJ databases">
        <title>Caerostris darwini draft genome.</title>
        <authorList>
            <person name="Kono N."/>
            <person name="Arakawa K."/>
        </authorList>
    </citation>
    <scope>NUCLEOTIDE SEQUENCE [LARGE SCALE GENOMIC DNA]</scope>
</reference>
<dbReference type="Proteomes" id="UP001054837">
    <property type="component" value="Unassembled WGS sequence"/>
</dbReference>
<proteinExistence type="predicted"/>
<evidence type="ECO:0000313" key="2">
    <source>
        <dbReference type="Proteomes" id="UP001054837"/>
    </source>
</evidence>
<keyword evidence="2" id="KW-1185">Reference proteome</keyword>